<evidence type="ECO:0000313" key="7">
    <source>
        <dbReference type="EMBL" id="KAL3663641.1"/>
    </source>
</evidence>
<dbReference type="GO" id="GO:0003755">
    <property type="term" value="F:peptidyl-prolyl cis-trans isomerase activity"/>
    <property type="evidence" value="ECO:0007669"/>
    <property type="project" value="UniProtKB-KW"/>
</dbReference>
<evidence type="ECO:0000259" key="6">
    <source>
        <dbReference type="PROSITE" id="PS50072"/>
    </source>
</evidence>
<accession>A0ABD3FD54</accession>
<dbReference type="InterPro" id="IPR020892">
    <property type="entry name" value="Cyclophilin-type_PPIase_CS"/>
</dbReference>
<dbReference type="PANTHER" id="PTHR11071:SF561">
    <property type="entry name" value="PEPTIDYL-PROLYL CIS-TRANS ISOMERASE D-RELATED"/>
    <property type="match status" value="1"/>
</dbReference>
<name>A0ABD3FD54_9STRA</name>
<dbReference type="PROSITE" id="PS00170">
    <property type="entry name" value="CSA_PPIASE_1"/>
    <property type="match status" value="1"/>
</dbReference>
<proteinExistence type="predicted"/>
<evidence type="ECO:0000256" key="3">
    <source>
        <dbReference type="ARBA" id="ARBA00023110"/>
    </source>
</evidence>
<gene>
    <name evidence="7" type="ORF">V7S43_011527</name>
</gene>
<feature type="compositionally biased region" description="Basic and acidic residues" evidence="5">
    <location>
        <begin position="119"/>
        <end position="128"/>
    </location>
</feature>
<feature type="domain" description="PPIase cyclophilin-type" evidence="6">
    <location>
        <begin position="308"/>
        <end position="478"/>
    </location>
</feature>
<protein>
    <recommendedName>
        <fullName evidence="2">peptidylprolyl isomerase</fullName>
        <ecNumber evidence="2">5.2.1.8</ecNumber>
    </recommendedName>
</protein>
<keyword evidence="4" id="KW-0413">Isomerase</keyword>
<evidence type="ECO:0000256" key="1">
    <source>
        <dbReference type="ARBA" id="ARBA00000971"/>
    </source>
</evidence>
<dbReference type="EC" id="5.2.1.8" evidence="2"/>
<dbReference type="Gene3D" id="2.40.100.10">
    <property type="entry name" value="Cyclophilin-like"/>
    <property type="match status" value="1"/>
</dbReference>
<feature type="compositionally biased region" description="Low complexity" evidence="5">
    <location>
        <begin position="68"/>
        <end position="79"/>
    </location>
</feature>
<evidence type="ECO:0000256" key="4">
    <source>
        <dbReference type="ARBA" id="ARBA00023235"/>
    </source>
</evidence>
<dbReference type="PROSITE" id="PS50072">
    <property type="entry name" value="CSA_PPIASE_2"/>
    <property type="match status" value="1"/>
</dbReference>
<sequence length="479" mass="51875">MKLPRHPLQLFDWANADAEVVTEPESVAIATAFKKKSLMTWEEAKKLRDDPILDVLERASQEAKRKLSSSGGSSSLSSSIGPDSESQKAFRQRSQQSWHKLHKELVDEAGSIVEGRASPADRRDGNSEASLAEKLRQKGYGLDSSIQAKAEAAESKVPTWSLGGAAQSTTPAWSFSSAAKSSTPSWSFGSAVKSDEAPPPPGSQVSLLGSQAAAQSSVTTWSFGSVAKDDKSSLPQGSQAAFKERLVKFYTKYNPDKLSAVDRTLVTYSGREEELFEKLHDRYVADAGLSLQERKKKFITKDSDPIVYMDISIAGNPAGRIIMRLLKDEIPLASENFRCLCTGEKAGILTFKGCKFHRIIKNFVVQGGDFTTGDGTGGQSIYRGTPNGDLWGNFKDEKFLNHDDVGLLSMANAGKNTNGSQFFITTKAGLKNLDGKHVVFGEVVEGLDVVDAMQNVKVSQGNNRPLPENEVAVVACGEL</sequence>
<dbReference type="AlphaFoldDB" id="A0ABD3FD54"/>
<feature type="compositionally biased region" description="Polar residues" evidence="5">
    <location>
        <begin position="87"/>
        <end position="98"/>
    </location>
</feature>
<dbReference type="InterPro" id="IPR029000">
    <property type="entry name" value="Cyclophilin-like_dom_sf"/>
</dbReference>
<reference evidence="7 8" key="1">
    <citation type="submission" date="2024-09" db="EMBL/GenBank/DDBJ databases">
        <title>Genome sequencing and assembly of Phytophthora oleae, isolate VK10A, causative agent of rot of olive drupes.</title>
        <authorList>
            <person name="Conti Taguali S."/>
            <person name="Riolo M."/>
            <person name="La Spada F."/>
            <person name="Cacciola S.O."/>
            <person name="Dionisio G."/>
        </authorList>
    </citation>
    <scope>NUCLEOTIDE SEQUENCE [LARGE SCALE GENOMIC DNA]</scope>
    <source>
        <strain evidence="7 8">VK10A</strain>
    </source>
</reference>
<dbReference type="Proteomes" id="UP001632037">
    <property type="component" value="Unassembled WGS sequence"/>
</dbReference>
<dbReference type="PRINTS" id="PR00153">
    <property type="entry name" value="CSAPPISMRASE"/>
</dbReference>
<evidence type="ECO:0000313" key="8">
    <source>
        <dbReference type="Proteomes" id="UP001632037"/>
    </source>
</evidence>
<comment type="caution">
    <text evidence="7">The sequence shown here is derived from an EMBL/GenBank/DDBJ whole genome shotgun (WGS) entry which is preliminary data.</text>
</comment>
<keyword evidence="3" id="KW-0697">Rotamase</keyword>
<dbReference type="InterPro" id="IPR002130">
    <property type="entry name" value="Cyclophilin-type_PPIase_dom"/>
</dbReference>
<dbReference type="EMBL" id="JBIMZQ010000027">
    <property type="protein sequence ID" value="KAL3663641.1"/>
    <property type="molecule type" value="Genomic_DNA"/>
</dbReference>
<organism evidence="7 8">
    <name type="scientific">Phytophthora oleae</name>
    <dbReference type="NCBI Taxonomy" id="2107226"/>
    <lineage>
        <taxon>Eukaryota</taxon>
        <taxon>Sar</taxon>
        <taxon>Stramenopiles</taxon>
        <taxon>Oomycota</taxon>
        <taxon>Peronosporomycetes</taxon>
        <taxon>Peronosporales</taxon>
        <taxon>Peronosporaceae</taxon>
        <taxon>Phytophthora</taxon>
    </lineage>
</organism>
<dbReference type="FunFam" id="2.40.100.10:FF:000025">
    <property type="entry name" value="Peptidyl-prolyl cis-trans isomerase CYP19-2"/>
    <property type="match status" value="1"/>
</dbReference>
<dbReference type="Pfam" id="PF00160">
    <property type="entry name" value="Pro_isomerase"/>
    <property type="match status" value="1"/>
</dbReference>
<dbReference type="PANTHER" id="PTHR11071">
    <property type="entry name" value="PEPTIDYL-PROLYL CIS-TRANS ISOMERASE"/>
    <property type="match status" value="1"/>
</dbReference>
<keyword evidence="8" id="KW-1185">Reference proteome</keyword>
<feature type="region of interest" description="Disordered" evidence="5">
    <location>
        <begin position="60"/>
        <end position="100"/>
    </location>
</feature>
<evidence type="ECO:0000256" key="5">
    <source>
        <dbReference type="SAM" id="MobiDB-lite"/>
    </source>
</evidence>
<evidence type="ECO:0000256" key="2">
    <source>
        <dbReference type="ARBA" id="ARBA00013194"/>
    </source>
</evidence>
<feature type="region of interest" description="Disordered" evidence="5">
    <location>
        <begin position="109"/>
        <end position="128"/>
    </location>
</feature>
<dbReference type="SUPFAM" id="SSF50891">
    <property type="entry name" value="Cyclophilin-like"/>
    <property type="match status" value="1"/>
</dbReference>
<comment type="catalytic activity">
    <reaction evidence="1">
        <text>[protein]-peptidylproline (omega=180) = [protein]-peptidylproline (omega=0)</text>
        <dbReference type="Rhea" id="RHEA:16237"/>
        <dbReference type="Rhea" id="RHEA-COMP:10747"/>
        <dbReference type="Rhea" id="RHEA-COMP:10748"/>
        <dbReference type="ChEBI" id="CHEBI:83833"/>
        <dbReference type="ChEBI" id="CHEBI:83834"/>
        <dbReference type="EC" id="5.2.1.8"/>
    </reaction>
</comment>
<feature type="region of interest" description="Disordered" evidence="5">
    <location>
        <begin position="186"/>
        <end position="210"/>
    </location>
</feature>